<dbReference type="Gene3D" id="3.40.930.10">
    <property type="entry name" value="Mannitol-specific EII, Chain A"/>
    <property type="match status" value="1"/>
</dbReference>
<evidence type="ECO:0000259" key="1">
    <source>
        <dbReference type="PROSITE" id="PS51094"/>
    </source>
</evidence>
<dbReference type="AlphaFoldDB" id="A0ABD7IVN8"/>
<dbReference type="PANTHER" id="PTHR47738">
    <property type="entry name" value="PTS SYSTEM FRUCTOSE-LIKE EIIA COMPONENT-RELATED"/>
    <property type="match status" value="1"/>
</dbReference>
<dbReference type="CDD" id="cd00211">
    <property type="entry name" value="PTS_IIA_fru"/>
    <property type="match status" value="1"/>
</dbReference>
<dbReference type="SUPFAM" id="SSF55804">
    <property type="entry name" value="Phoshotransferase/anion transport protein"/>
    <property type="match status" value="1"/>
</dbReference>
<gene>
    <name evidence="2" type="ORF">EGW16_14120</name>
</gene>
<reference evidence="2 3" key="1">
    <citation type="submission" date="2018-10" db="EMBL/GenBank/DDBJ databases">
        <title>Genotypes and phenotypes of Enterococci isolated from broiler chickens.</title>
        <authorList>
            <person name="Muhammad A.R."/>
            <person name="Diarra M.S."/>
        </authorList>
    </citation>
    <scope>NUCLEOTIDE SEQUENCE [LARGE SCALE GENOMIC DNA]</scope>
    <source>
        <strain evidence="2 3">LIT2 A36'</strain>
    </source>
</reference>
<dbReference type="Pfam" id="PF00359">
    <property type="entry name" value="PTS_EIIA_2"/>
    <property type="match status" value="1"/>
</dbReference>
<name>A0ABD7IVN8_ENTFL</name>
<comment type="caution">
    <text evidence="2">The sequence shown here is derived from an EMBL/GenBank/DDBJ whole genome shotgun (WGS) entry which is preliminary data.</text>
</comment>
<sequence>MSIIGELMQEELIDLSCGITSKRKFFKTKVEVLKGLKLVEETYLKSVIEREKEYPTGLKLANVSVAIPHTSINHIKKPFIYFNRLMNKKIEFIQMGTDDVIVKPDYILMLGIKEPREQVNLLAEIINLFNQKEFVTSIRNAKSKKEIMELFDVK</sequence>
<proteinExistence type="predicted"/>
<keyword evidence="2" id="KW-0762">Sugar transport</keyword>
<keyword evidence="2" id="KW-0813">Transport</keyword>
<dbReference type="PROSITE" id="PS51094">
    <property type="entry name" value="PTS_EIIA_TYPE_2"/>
    <property type="match status" value="1"/>
</dbReference>
<protein>
    <submittedName>
        <fullName evidence="2">PTS sugar transporter subunit IIA</fullName>
    </submittedName>
</protein>
<evidence type="ECO:0000313" key="3">
    <source>
        <dbReference type="Proteomes" id="UP000281488"/>
    </source>
</evidence>
<dbReference type="InterPro" id="IPR051541">
    <property type="entry name" value="PTS_SugarTrans_NitroReg"/>
</dbReference>
<dbReference type="PANTHER" id="PTHR47738:SF3">
    <property type="entry name" value="PHOSPHOTRANSFERASE SYSTEM MANNITOL_FRUCTOSE-SPECIFIC IIA DOMAIN CONTAINING PROTEIN"/>
    <property type="match status" value="1"/>
</dbReference>
<dbReference type="RefSeq" id="WP_010709531.1">
    <property type="nucleotide sequence ID" value="NZ_CP091901.1"/>
</dbReference>
<dbReference type="Proteomes" id="UP000281488">
    <property type="component" value="Unassembled WGS sequence"/>
</dbReference>
<evidence type="ECO:0000313" key="2">
    <source>
        <dbReference type="EMBL" id="ROX30439.1"/>
    </source>
</evidence>
<dbReference type="EMBL" id="RKMZ01000009">
    <property type="protein sequence ID" value="ROX30439.1"/>
    <property type="molecule type" value="Genomic_DNA"/>
</dbReference>
<dbReference type="InterPro" id="IPR016152">
    <property type="entry name" value="PTrfase/Anion_transptr"/>
</dbReference>
<dbReference type="InterPro" id="IPR002178">
    <property type="entry name" value="PTS_EIIA_type-2_dom"/>
</dbReference>
<accession>A0ABD7IVN8</accession>
<organism evidence="2 3">
    <name type="scientific">Enterococcus faecalis</name>
    <name type="common">Streptococcus faecalis</name>
    <dbReference type="NCBI Taxonomy" id="1351"/>
    <lineage>
        <taxon>Bacteria</taxon>
        <taxon>Bacillati</taxon>
        <taxon>Bacillota</taxon>
        <taxon>Bacilli</taxon>
        <taxon>Lactobacillales</taxon>
        <taxon>Enterococcaceae</taxon>
        <taxon>Enterococcus</taxon>
    </lineage>
</organism>
<feature type="domain" description="PTS EIIA type-2" evidence="1">
    <location>
        <begin position="6"/>
        <end position="154"/>
    </location>
</feature>